<keyword evidence="2" id="KW-0812">Transmembrane</keyword>
<feature type="compositionally biased region" description="Basic residues" evidence="1">
    <location>
        <begin position="635"/>
        <end position="645"/>
    </location>
</feature>
<name>A0A8J5QT73_9HYME</name>
<gene>
    <name evidence="3" type="ORF">G9C98_007024</name>
</gene>
<feature type="transmembrane region" description="Helical" evidence="2">
    <location>
        <begin position="20"/>
        <end position="38"/>
    </location>
</feature>
<organism evidence="3 4">
    <name type="scientific">Cotesia typhae</name>
    <dbReference type="NCBI Taxonomy" id="2053667"/>
    <lineage>
        <taxon>Eukaryota</taxon>
        <taxon>Metazoa</taxon>
        <taxon>Ecdysozoa</taxon>
        <taxon>Arthropoda</taxon>
        <taxon>Hexapoda</taxon>
        <taxon>Insecta</taxon>
        <taxon>Pterygota</taxon>
        <taxon>Neoptera</taxon>
        <taxon>Endopterygota</taxon>
        <taxon>Hymenoptera</taxon>
        <taxon>Apocrita</taxon>
        <taxon>Ichneumonoidea</taxon>
        <taxon>Braconidae</taxon>
        <taxon>Microgastrinae</taxon>
        <taxon>Cotesia</taxon>
    </lineage>
</organism>
<accession>A0A8J5QT73</accession>
<feature type="compositionally biased region" description="Basic residues" evidence="1">
    <location>
        <begin position="611"/>
        <end position="621"/>
    </location>
</feature>
<evidence type="ECO:0000313" key="3">
    <source>
        <dbReference type="EMBL" id="KAG8041720.1"/>
    </source>
</evidence>
<feature type="compositionally biased region" description="Basic and acidic residues" evidence="1">
    <location>
        <begin position="580"/>
        <end position="593"/>
    </location>
</feature>
<keyword evidence="2" id="KW-1133">Transmembrane helix</keyword>
<evidence type="ECO:0000256" key="1">
    <source>
        <dbReference type="SAM" id="MobiDB-lite"/>
    </source>
</evidence>
<feature type="compositionally biased region" description="Basic and acidic residues" evidence="1">
    <location>
        <begin position="515"/>
        <end position="526"/>
    </location>
</feature>
<protein>
    <submittedName>
        <fullName evidence="3">Uncharacterized protein</fullName>
    </submittedName>
</protein>
<feature type="region of interest" description="Disordered" evidence="1">
    <location>
        <begin position="580"/>
        <end position="645"/>
    </location>
</feature>
<comment type="caution">
    <text evidence="3">The sequence shown here is derived from an EMBL/GenBank/DDBJ whole genome shotgun (WGS) entry which is preliminary data.</text>
</comment>
<dbReference type="OrthoDB" id="7617356at2759"/>
<proteinExistence type="predicted"/>
<dbReference type="EMBL" id="JAAOIC020000006">
    <property type="protein sequence ID" value="KAG8041720.1"/>
    <property type="molecule type" value="Genomic_DNA"/>
</dbReference>
<evidence type="ECO:0000313" key="4">
    <source>
        <dbReference type="Proteomes" id="UP000729913"/>
    </source>
</evidence>
<reference evidence="3" key="2">
    <citation type="submission" date="2021-04" db="EMBL/GenBank/DDBJ databases">
        <title>Genome-wide patterns of bracovirus chromosomal integration into multiple host tissues during parasitism.</title>
        <authorList>
            <person name="Chebbi M.A.C."/>
        </authorList>
    </citation>
    <scope>NUCLEOTIDE SEQUENCE</scope>
    <source>
        <tissue evidence="3">Whole body</tissue>
    </source>
</reference>
<reference evidence="3" key="1">
    <citation type="submission" date="2020-03" db="EMBL/GenBank/DDBJ databases">
        <authorList>
            <person name="Chebbi M.A."/>
            <person name="Drezen J.M."/>
        </authorList>
    </citation>
    <scope>NUCLEOTIDE SEQUENCE</scope>
    <source>
        <tissue evidence="3">Whole body</tissue>
    </source>
</reference>
<keyword evidence="2" id="KW-0472">Membrane</keyword>
<dbReference type="Proteomes" id="UP000729913">
    <property type="component" value="Unassembled WGS sequence"/>
</dbReference>
<sequence length="645" mass="73111">MLNSVPKQIVLTLQSSPPFLLEIILAITIALLLAIPLVTRLQYFLGYTEEPLISFSFLNPRRRQISSSTLGSNESLTLFPVRHVNSSPNFKNSYLTESDIINGSPFTMDISSSYIHNTDYPFTVAYDYGYYRHKLIESNLKRHYGSQPPGNVVLNSLHLSSIDSATGLRLSEKYKHSIFELAPNSNDHNQDRDQLITLIHPRDHFLRKGSRRYESADKSTETLFIGNASQNLKKEEESELKEKIASLPRRKTRIKKDKSFSDNVKVFKVKIDSFDNSRPVSPFKNREMYEIPEVKNEITEKRAEIYDLEGDKKEETNEIIKSRPGSPVKKIKERKSKIKMNLKVKDKLSEVRDKKYDSLIIDGHKNKEAENLKPEEEIEVNKKISSTTVELNSPKNNFTEENVGDQNISREEDKLCGESENNLDCNFKEDILIKAEAEKCLAKMSDVLALKSYGSSRGEVRVEKRSRPNTSSGVLSRAFKHLSPKVNSRPRSSGGGFAWEVPDISGKVWSDDNEEKTNRSKDESKKPGTPTGLKRPRSANPQFFRKKSDPVLPVLESIIDLTYNVPLDLLDEECLVGGKEDQNRPLELKHPVGFDENQSDFATGSRDGKGKSKIKGGKKVKSEKTSQGAQDSLHQKKPFLRSRSG</sequence>
<feature type="non-terminal residue" evidence="3">
    <location>
        <position position="1"/>
    </location>
</feature>
<evidence type="ECO:0000256" key="2">
    <source>
        <dbReference type="SAM" id="Phobius"/>
    </source>
</evidence>
<dbReference type="AlphaFoldDB" id="A0A8J5QT73"/>
<feature type="region of interest" description="Disordered" evidence="1">
    <location>
        <begin position="455"/>
        <end position="547"/>
    </location>
</feature>
<keyword evidence="4" id="KW-1185">Reference proteome</keyword>